<accession>A0A9W9FBW0</accession>
<evidence type="ECO:0000256" key="5">
    <source>
        <dbReference type="ARBA" id="ARBA00023163"/>
    </source>
</evidence>
<organism evidence="7 8">
    <name type="scientific">Penicillium angulare</name>
    <dbReference type="NCBI Taxonomy" id="116970"/>
    <lineage>
        <taxon>Eukaryota</taxon>
        <taxon>Fungi</taxon>
        <taxon>Dikarya</taxon>
        <taxon>Ascomycota</taxon>
        <taxon>Pezizomycotina</taxon>
        <taxon>Eurotiomycetes</taxon>
        <taxon>Eurotiomycetidae</taxon>
        <taxon>Eurotiales</taxon>
        <taxon>Aspergillaceae</taxon>
        <taxon>Penicillium</taxon>
    </lineage>
</organism>
<evidence type="ECO:0000313" key="8">
    <source>
        <dbReference type="Proteomes" id="UP001149165"/>
    </source>
</evidence>
<dbReference type="GO" id="GO:0046872">
    <property type="term" value="F:metal ion binding"/>
    <property type="evidence" value="ECO:0007669"/>
    <property type="project" value="UniProtKB-KW"/>
</dbReference>
<dbReference type="PANTHER" id="PTHR36206">
    <property type="entry name" value="ASPERCRYPTIN BIOSYNTHESIS CLUSTER-SPECIFIC TRANSCRIPTION REGULATOR ATNN-RELATED"/>
    <property type="match status" value="1"/>
</dbReference>
<keyword evidence="6" id="KW-0539">Nucleus</keyword>
<proteinExistence type="predicted"/>
<dbReference type="EMBL" id="JAPQKH010000005">
    <property type="protein sequence ID" value="KAJ5097314.1"/>
    <property type="molecule type" value="Genomic_DNA"/>
</dbReference>
<evidence type="ECO:0008006" key="9">
    <source>
        <dbReference type="Google" id="ProtNLM"/>
    </source>
</evidence>
<keyword evidence="4" id="KW-0238">DNA-binding</keyword>
<keyword evidence="2" id="KW-0862">Zinc</keyword>
<keyword evidence="1" id="KW-0479">Metal-binding</keyword>
<protein>
    <recommendedName>
        <fullName evidence="9">C6 zinc finger domain protein</fullName>
    </recommendedName>
</protein>
<dbReference type="GO" id="GO:0003677">
    <property type="term" value="F:DNA binding"/>
    <property type="evidence" value="ECO:0007669"/>
    <property type="project" value="UniProtKB-KW"/>
</dbReference>
<reference evidence="7" key="1">
    <citation type="submission" date="2022-11" db="EMBL/GenBank/DDBJ databases">
        <authorList>
            <person name="Petersen C."/>
        </authorList>
    </citation>
    <scope>NUCLEOTIDE SEQUENCE</scope>
    <source>
        <strain evidence="7">IBT 30069</strain>
    </source>
</reference>
<evidence type="ECO:0000256" key="4">
    <source>
        <dbReference type="ARBA" id="ARBA00023125"/>
    </source>
</evidence>
<gene>
    <name evidence="7" type="ORF">N7456_008035</name>
</gene>
<keyword evidence="5" id="KW-0804">Transcription</keyword>
<evidence type="ECO:0000256" key="1">
    <source>
        <dbReference type="ARBA" id="ARBA00022723"/>
    </source>
</evidence>
<dbReference type="AlphaFoldDB" id="A0A9W9FBW0"/>
<evidence type="ECO:0000313" key="7">
    <source>
        <dbReference type="EMBL" id="KAJ5097314.1"/>
    </source>
</evidence>
<name>A0A9W9FBW0_9EURO</name>
<evidence type="ECO:0000256" key="2">
    <source>
        <dbReference type="ARBA" id="ARBA00022833"/>
    </source>
</evidence>
<reference evidence="7" key="2">
    <citation type="journal article" date="2023" name="IMA Fungus">
        <title>Comparative genomic study of the Penicillium genus elucidates a diverse pangenome and 15 lateral gene transfer events.</title>
        <authorList>
            <person name="Petersen C."/>
            <person name="Sorensen T."/>
            <person name="Nielsen M.R."/>
            <person name="Sondergaard T.E."/>
            <person name="Sorensen J.L."/>
            <person name="Fitzpatrick D.A."/>
            <person name="Frisvad J.C."/>
            <person name="Nielsen K.L."/>
        </authorList>
    </citation>
    <scope>NUCLEOTIDE SEQUENCE</scope>
    <source>
        <strain evidence="7">IBT 30069</strain>
    </source>
</reference>
<comment type="caution">
    <text evidence="7">The sequence shown here is derived from an EMBL/GenBank/DDBJ whole genome shotgun (WGS) entry which is preliminary data.</text>
</comment>
<keyword evidence="3" id="KW-0805">Transcription regulation</keyword>
<dbReference type="InterPro" id="IPR052360">
    <property type="entry name" value="Transcr_Regulatory_Proteins"/>
</dbReference>
<sequence>MCHEEPAVRHAVVALSSLHEDLEVRGAPLSRENLSLAHHRFALGQYGRSLGVLNERRNSQDPKFRDIVLTCCLLFVAFEFMRGQYQLALSHLRQGVCIIEEARSSHDGLTVSTNMETAEKSLQAAMARLETYSVFFGLDPVARLGQAPTDWSLIKFSTVSEARNAFDMVLAQAVRFLSATYKFPLKERLPILHPELAEMQIKANFQMSQYLRQFNYSALQPQDKKEERGINLIRLQHLQFSITLQTVLSDDDRFIFIGYLEEFKRIIALCKTISNSFAEENPTGTRPKLLLDVGILPSLLLVGWKCHEFPVRQQALALLEAWPHREGIWDSRLLALFLKQLLHVELGTIQASGDPQSPMRMSTTRCLRFDQGERTATLHYETGNCGEYGPQSKVILFEEDIQ</sequence>
<evidence type="ECO:0000256" key="6">
    <source>
        <dbReference type="ARBA" id="ARBA00023242"/>
    </source>
</evidence>
<dbReference type="PANTHER" id="PTHR36206:SF16">
    <property type="entry name" value="TRANSCRIPTION FACTOR DOMAIN-CONTAINING PROTEIN-RELATED"/>
    <property type="match status" value="1"/>
</dbReference>
<dbReference type="Pfam" id="PF11951">
    <property type="entry name" value="Fungal_trans_2"/>
    <property type="match status" value="1"/>
</dbReference>
<dbReference type="InterPro" id="IPR021858">
    <property type="entry name" value="Fun_TF"/>
</dbReference>
<evidence type="ECO:0000256" key="3">
    <source>
        <dbReference type="ARBA" id="ARBA00023015"/>
    </source>
</evidence>
<dbReference type="Proteomes" id="UP001149165">
    <property type="component" value="Unassembled WGS sequence"/>
</dbReference>
<dbReference type="OrthoDB" id="3172332at2759"/>
<keyword evidence="8" id="KW-1185">Reference proteome</keyword>